<dbReference type="Proteomes" id="UP000282800">
    <property type="component" value="Unassembled WGS sequence"/>
</dbReference>
<feature type="region of interest" description="Disordered" evidence="1">
    <location>
        <begin position="45"/>
        <end position="78"/>
    </location>
</feature>
<reference evidence="2 4" key="1">
    <citation type="submission" date="2018-10" db="EMBL/GenBank/DDBJ databases">
        <title>Pseudomonas songnenensis NEAU-ST5-5(T) genome.</title>
        <authorList>
            <person name="Pengp J."/>
            <person name="Liu Z.-P."/>
        </authorList>
    </citation>
    <scope>NUCLEOTIDE SEQUENCE [LARGE SCALE GENOMIC DNA]</scope>
    <source>
        <strain evidence="2 4">NEAU-ST5-5</strain>
    </source>
</reference>
<sequence length="78" mass="8341">MIPAGKAGCLLEKPLKINRFGVIAGSLARKGNERECLNRHRTRSPCQFHATPAPASNRGGGGLPCRVRMPHATRHASG</sequence>
<organism evidence="3 5">
    <name type="scientific">Pseudomonas songnenensis</name>
    <dbReference type="NCBI Taxonomy" id="1176259"/>
    <lineage>
        <taxon>Bacteria</taxon>
        <taxon>Pseudomonadati</taxon>
        <taxon>Pseudomonadota</taxon>
        <taxon>Gammaproteobacteria</taxon>
        <taxon>Pseudomonadales</taxon>
        <taxon>Pseudomonadaceae</taxon>
        <taxon>Pseudomonas</taxon>
    </lineage>
</organism>
<reference evidence="3 5" key="2">
    <citation type="submission" date="2019-01" db="EMBL/GenBank/DDBJ databases">
        <title>High-quality draft genome of. Pseudomonas songnenensis str. L103, a full-fledged denitrifier isolated from 100 meters deep aquifer in a heavily nitrogen fertilized agricultural area.</title>
        <authorList>
            <person name="Liu M."/>
            <person name="Liu B."/>
        </authorList>
    </citation>
    <scope>NUCLEOTIDE SEQUENCE [LARGE SCALE GENOMIC DNA]</scope>
    <source>
        <strain evidence="3 5">L103</strain>
    </source>
</reference>
<dbReference type="OrthoDB" id="9999795at2"/>
<name>A0A482U2H4_9PSED</name>
<evidence type="ECO:0000313" key="4">
    <source>
        <dbReference type="Proteomes" id="UP000279228"/>
    </source>
</evidence>
<comment type="caution">
    <text evidence="3">The sequence shown here is derived from an EMBL/GenBank/DDBJ whole genome shotgun (WGS) entry which is preliminary data.</text>
</comment>
<dbReference type="EMBL" id="RFFN01000003">
    <property type="protein sequence ID" value="RMH97060.1"/>
    <property type="molecule type" value="Genomic_DNA"/>
</dbReference>
<evidence type="ECO:0000313" key="2">
    <source>
        <dbReference type="EMBL" id="RMH97060.1"/>
    </source>
</evidence>
<proteinExistence type="predicted"/>
<dbReference type="AlphaFoldDB" id="A0A482U2H4"/>
<accession>A0A482U2H4</accession>
<dbReference type="Proteomes" id="UP000279228">
    <property type="component" value="Unassembled WGS sequence"/>
</dbReference>
<evidence type="ECO:0000313" key="3">
    <source>
        <dbReference type="EMBL" id="RYJ60635.1"/>
    </source>
</evidence>
<protein>
    <submittedName>
        <fullName evidence="3">Uncharacterized protein</fullName>
    </submittedName>
</protein>
<dbReference type="EMBL" id="RWYU02000008">
    <property type="protein sequence ID" value="RYJ60635.1"/>
    <property type="molecule type" value="Genomic_DNA"/>
</dbReference>
<keyword evidence="4" id="KW-1185">Reference proteome</keyword>
<gene>
    <name evidence="2" type="ORF">EA798_11735</name>
    <name evidence="3" type="ORF">EJA06_018175</name>
</gene>
<evidence type="ECO:0000256" key="1">
    <source>
        <dbReference type="SAM" id="MobiDB-lite"/>
    </source>
</evidence>
<feature type="compositionally biased region" description="Basic residues" evidence="1">
    <location>
        <begin position="68"/>
        <end position="78"/>
    </location>
</feature>
<evidence type="ECO:0000313" key="5">
    <source>
        <dbReference type="Proteomes" id="UP000282800"/>
    </source>
</evidence>